<protein>
    <submittedName>
        <fullName evidence="1">Uncharacterized protein</fullName>
    </submittedName>
</protein>
<evidence type="ECO:0000313" key="1">
    <source>
        <dbReference type="EMBL" id="KAH9792580.1"/>
    </source>
</evidence>
<dbReference type="EMBL" id="CM039171">
    <property type="protein sequence ID" value="KAH9792580.1"/>
    <property type="molecule type" value="Genomic_DNA"/>
</dbReference>
<organism evidence="1 2">
    <name type="scientific">Citrus sinensis</name>
    <name type="common">Sweet orange</name>
    <name type="synonym">Citrus aurantium var. sinensis</name>
    <dbReference type="NCBI Taxonomy" id="2711"/>
    <lineage>
        <taxon>Eukaryota</taxon>
        <taxon>Viridiplantae</taxon>
        <taxon>Streptophyta</taxon>
        <taxon>Embryophyta</taxon>
        <taxon>Tracheophyta</taxon>
        <taxon>Spermatophyta</taxon>
        <taxon>Magnoliopsida</taxon>
        <taxon>eudicotyledons</taxon>
        <taxon>Gunneridae</taxon>
        <taxon>Pentapetalae</taxon>
        <taxon>rosids</taxon>
        <taxon>malvids</taxon>
        <taxon>Sapindales</taxon>
        <taxon>Rutaceae</taxon>
        <taxon>Aurantioideae</taxon>
        <taxon>Citrus</taxon>
    </lineage>
</organism>
<keyword evidence="2" id="KW-1185">Reference proteome</keyword>
<name>A0ACB8N5D8_CITSI</name>
<reference evidence="2" key="1">
    <citation type="journal article" date="2023" name="Hortic. Res.">
        <title>A chromosome-level phased genome enabling allele-level studies in sweet orange: a case study on citrus Huanglongbing tolerance.</title>
        <authorList>
            <person name="Wu B."/>
            <person name="Yu Q."/>
            <person name="Deng Z."/>
            <person name="Duan Y."/>
            <person name="Luo F."/>
            <person name="Gmitter F. Jr."/>
        </authorList>
    </citation>
    <scope>NUCLEOTIDE SEQUENCE [LARGE SCALE GENOMIC DNA]</scope>
    <source>
        <strain evidence="2">cv. Valencia</strain>
    </source>
</reference>
<proteinExistence type="predicted"/>
<sequence>MTTNRDRLDRVEADITHLQEGMKRMEEGQLGMSDKLHQIEAALSKLAGSISASKGTLSFNNYESSGSSQHSRSEEGNRPQFISRSTKLECPKFAGGDPTEWRNRILQFFEYQESTDEQKVSLASFHLEGEANQWWQWLRRAYREENKLVTWNNFVEELWARFGPTECEDYNEALSRVKQTGTLRDYQREFERLGNRVSGWTQGALVGTFMGGLKPEIADEIRMFMPKTLKDAFKLARMRDEQLTRQRKTTRPPFVSRAVTNPTTTNRSPTTSSIKRLPWEEMQRRRALGLCFNCNERFTAGHKCQGPQLLLLEVGAADNENANNEQTEEIQTEPEITYYALTGWTAPQTMRVSAKIGPYKIVVLIDSGLTHNFISSRLANLLQLPVLPTSGFSVKVANGETLLCRGKFEKVQLFLQDIPFTLTLYALPITGLDLVLGIQWLEQLGSVVCNWKQLTMEFDWENQKRQLQGIGPQAPQLASLTEISHDAKQGQQGFTICFNMRLEPALSKTASDLQSLLEEYSTLFQEPTHLPPSREIEHNITLKEGTEPINVRPYRYAHFQKDEIERQVNEMLNSGLIRPSTSPFSSPMLLVKKKDGSWRFCTDYRALNAVTVKDRFPIPTVDDMLDELHGAAFFTKLDLRAGYHQVRVKTTDVHKTAFRTHNGHYEYLVMPFGLCNAPSTFQAIMNFIFRPYLRKFILVFFDDILIYSPSWSYHLDHVRQALEVLKQHQFFVKSSKCHFGQQELEYLGHIVTCHGVKVDDSKIVAMVSWPLPKNISELRGFLGLTGYYRKFVQGYGLLAKPLTNLLKKGQFEWSMEADEAFNKLKKAMTNTPTLAMPNFNNTFIIETDASGDGIGAVLQQNGQPIAFMSKALGVSKKTWSAYAKEMLAIVEAIRTWRPYLLGRKFIIRTDQRSLKYLLEQRIATPEQQEWIVKLMGFEYEIQYRPGKKNMAADALSRRPDSAILNHLFVSQVSIWEQIKHAAADDDYVKRITSLAHTQDTSPYVIRQGLVFFKGRVVVPLKLRETLIFEAHDTKMGGHSGVLRTFKRLATQFYWPSMYKTVHDYVSRCVICQKTKASTLKPAGLLQPLPIPCKVWDDITLDFIEGLPNSQGKDTILVVVDRLSKYAHFMALTHPFTAKTVAERFVDGVVKHHGMPKSIISDRDPIFISKFWQEFFQMSGTKLKLSSAYHLQTDGQTEVTNRCLEQYLRSFVHQWPRKWNSYLPWVEYWYNTTYHESTGMTHFLALYGRKSPTLPMYHEGSPVHEVDQTLVTRDELLQLLKSNLAVAINRMKQSADKRRRDVQFQPGDMSRVHPIFHVSLLKKFIGDNPSPGLELPSVDDDGLIILEPAKIIDVRWIKRGGKFVEQCLVQWKRLPKEEATWEDVVELTQKFPHLFLVDKGPLPGGEDDRPRRSSRVPKPNTLYQGYT</sequence>
<evidence type="ECO:0000313" key="2">
    <source>
        <dbReference type="Proteomes" id="UP000829398"/>
    </source>
</evidence>
<accession>A0ACB8N5D8</accession>
<dbReference type="Proteomes" id="UP000829398">
    <property type="component" value="Chromosome 2"/>
</dbReference>
<gene>
    <name evidence="1" type="ORF">KPL71_004180</name>
</gene>
<comment type="caution">
    <text evidence="1">The sequence shown here is derived from an EMBL/GenBank/DDBJ whole genome shotgun (WGS) entry which is preliminary data.</text>
</comment>